<keyword evidence="1" id="KW-0812">Transmembrane</keyword>
<feature type="transmembrane region" description="Helical" evidence="1">
    <location>
        <begin position="71"/>
        <end position="90"/>
    </location>
</feature>
<reference evidence="2 3" key="1">
    <citation type="submission" date="2017-10" db="EMBL/GenBank/DDBJ databases">
        <title>Bacillus sp. nov., a halophilic bacterium isolated from a Keqin Lake.</title>
        <authorList>
            <person name="Wang H."/>
        </authorList>
    </citation>
    <scope>NUCLEOTIDE SEQUENCE [LARGE SCALE GENOMIC DNA]</scope>
    <source>
        <strain evidence="2 3">KCTC 13187</strain>
    </source>
</reference>
<dbReference type="EMBL" id="PDOE01000002">
    <property type="protein sequence ID" value="RKL68257.1"/>
    <property type="molecule type" value="Genomic_DNA"/>
</dbReference>
<keyword evidence="1" id="KW-0472">Membrane</keyword>
<sequence>MSLSALLLKMKSSFWCIPLVYAIFAIILALVSLKVDVIMMNHTDINDLIPQILLTDIDLARLILSSISASLLTMTTITFSMILVVLTTFLSEFSPRTLQNFITNTSTQQVLGVFVGGFVYSILVLLFLKESEIATHFFVPVFAVFLAIVCLMVFVFFIHHTSNWIQVSNLIHNITLGVMKKIDTQLLNEKEFHKDAPWEDWESEEIKHMTPLKIHANKAGYIRNIHINKLVKQAEKDDCIIRLERLVGEYVNPDISILSVWATTNKSFEKYEKYFSISTKLASVENIEFDITKIVEIALRALSPSMNDPYTAINCINNLGRILNKLGSKHLPESFHHDRNKNLRVIWAKPDFTHYLNRSFYQIVRNSFSDISVLIAVIKALTLVAENNSKPIKEKVWELGMYINEGVSKESLLSLDRRYINKDLESLAKATNHSESFKPH</sequence>
<comment type="caution">
    <text evidence="2">The sequence shown here is derived from an EMBL/GenBank/DDBJ whole genome shotgun (WGS) entry which is preliminary data.</text>
</comment>
<dbReference type="InterPro" id="IPR018723">
    <property type="entry name" value="DUF2254_membrane"/>
</dbReference>
<protein>
    <recommendedName>
        <fullName evidence="4">DUF2254 domain-containing protein</fullName>
    </recommendedName>
</protein>
<keyword evidence="3" id="KW-1185">Reference proteome</keyword>
<evidence type="ECO:0000313" key="2">
    <source>
        <dbReference type="EMBL" id="RKL68257.1"/>
    </source>
</evidence>
<dbReference type="RefSeq" id="WP_110938597.1">
    <property type="nucleotide sequence ID" value="NZ_KZ614147.1"/>
</dbReference>
<feature type="transmembrane region" description="Helical" evidence="1">
    <location>
        <begin position="137"/>
        <end position="158"/>
    </location>
</feature>
<feature type="transmembrane region" description="Helical" evidence="1">
    <location>
        <begin position="110"/>
        <end position="128"/>
    </location>
</feature>
<dbReference type="Proteomes" id="UP000281498">
    <property type="component" value="Unassembled WGS sequence"/>
</dbReference>
<dbReference type="AlphaFoldDB" id="A0A3A9K6R0"/>
<feature type="transmembrane region" description="Helical" evidence="1">
    <location>
        <begin position="12"/>
        <end position="33"/>
    </location>
</feature>
<gene>
    <name evidence="2" type="ORF">CR203_07175</name>
</gene>
<dbReference type="OrthoDB" id="2955631at2"/>
<name>A0A3A9K6R0_9BACI</name>
<organism evidence="2 3">
    <name type="scientific">Salipaludibacillus neizhouensis</name>
    <dbReference type="NCBI Taxonomy" id="885475"/>
    <lineage>
        <taxon>Bacteria</taxon>
        <taxon>Bacillati</taxon>
        <taxon>Bacillota</taxon>
        <taxon>Bacilli</taxon>
        <taxon>Bacillales</taxon>
        <taxon>Bacillaceae</taxon>
    </lineage>
</organism>
<evidence type="ECO:0000256" key="1">
    <source>
        <dbReference type="SAM" id="Phobius"/>
    </source>
</evidence>
<accession>A0A3A9K6R0</accession>
<keyword evidence="1" id="KW-1133">Transmembrane helix</keyword>
<proteinExistence type="predicted"/>
<dbReference type="Pfam" id="PF10011">
    <property type="entry name" value="DUF2254"/>
    <property type="match status" value="1"/>
</dbReference>
<evidence type="ECO:0008006" key="4">
    <source>
        <dbReference type="Google" id="ProtNLM"/>
    </source>
</evidence>
<evidence type="ECO:0000313" key="3">
    <source>
        <dbReference type="Proteomes" id="UP000281498"/>
    </source>
</evidence>